<dbReference type="Pfam" id="PF00106">
    <property type="entry name" value="adh_short"/>
    <property type="match status" value="1"/>
</dbReference>
<proteinExistence type="inferred from homology"/>
<dbReference type="SMART" id="SM00822">
    <property type="entry name" value="PKS_KR"/>
    <property type="match status" value="1"/>
</dbReference>
<name>T0CXQ2_ALIAG</name>
<dbReference type="Proteomes" id="UP000829401">
    <property type="component" value="Chromosome"/>
</dbReference>
<evidence type="ECO:0000259" key="4">
    <source>
        <dbReference type="SMART" id="SM00822"/>
    </source>
</evidence>
<dbReference type="PRINTS" id="PR00081">
    <property type="entry name" value="GDHRDH"/>
</dbReference>
<dbReference type="KEGG" id="aaco:K1I37_15835"/>
<keyword evidence="2" id="KW-0560">Oxidoreductase</keyword>
<dbReference type="InterPro" id="IPR036291">
    <property type="entry name" value="NAD(P)-bd_dom_sf"/>
</dbReference>
<evidence type="ECO:0000256" key="1">
    <source>
        <dbReference type="ARBA" id="ARBA00006484"/>
    </source>
</evidence>
<accession>A0A9E6ZFM1</accession>
<organism evidence="5 6">
    <name type="scientific">Alicyclobacillus acidoterrestris (strain ATCC 49025 / DSM 3922 / CIP 106132 / NCIMB 13137 / GD3B)</name>
    <dbReference type="NCBI Taxonomy" id="1356854"/>
    <lineage>
        <taxon>Bacteria</taxon>
        <taxon>Bacillati</taxon>
        <taxon>Bacillota</taxon>
        <taxon>Bacilli</taxon>
        <taxon>Bacillales</taxon>
        <taxon>Alicyclobacillaceae</taxon>
        <taxon>Alicyclobacillus</taxon>
    </lineage>
</organism>
<comment type="similarity">
    <text evidence="1 3">Belongs to the short-chain dehydrogenases/reductases (SDR) family.</text>
</comment>
<dbReference type="InterPro" id="IPR057326">
    <property type="entry name" value="KR_dom"/>
</dbReference>
<dbReference type="PANTHER" id="PTHR43976:SF16">
    <property type="entry name" value="SHORT-CHAIN DEHYDROGENASE_REDUCTASE FAMILY PROTEIN"/>
    <property type="match status" value="1"/>
</dbReference>
<dbReference type="InterPro" id="IPR002347">
    <property type="entry name" value="SDR_fam"/>
</dbReference>
<dbReference type="PRINTS" id="PR00080">
    <property type="entry name" value="SDRFAMILY"/>
</dbReference>
<evidence type="ECO:0000313" key="5">
    <source>
        <dbReference type="EMBL" id="UNO48137.1"/>
    </source>
</evidence>
<dbReference type="NCBIfam" id="NF006114">
    <property type="entry name" value="PRK08263.1"/>
    <property type="match status" value="1"/>
</dbReference>
<reference evidence="6" key="1">
    <citation type="journal article" date="2022" name="G3 (Bethesda)">
        <title>Unveiling the complete genome sequence of Alicyclobacillus acidoterrestris DSM 3922T, a taint-producing strain.</title>
        <authorList>
            <person name="Leonardo I.C."/>
            <person name="Barreto Crespo M.T."/>
            <person name="Gaspar F.B."/>
        </authorList>
    </citation>
    <scope>NUCLEOTIDE SEQUENCE [LARGE SCALE GENOMIC DNA]</scope>
    <source>
        <strain evidence="6">DSM 3922</strain>
    </source>
</reference>
<dbReference type="CDD" id="cd05374">
    <property type="entry name" value="17beta-HSD-like_SDR_c"/>
    <property type="match status" value="1"/>
</dbReference>
<gene>
    <name evidence="5" type="ORF">K1I37_15835</name>
</gene>
<evidence type="ECO:0000256" key="3">
    <source>
        <dbReference type="RuleBase" id="RU000363"/>
    </source>
</evidence>
<dbReference type="InterPro" id="IPR051911">
    <property type="entry name" value="SDR_oxidoreductase"/>
</dbReference>
<accession>T0CXQ2</accession>
<sequence length="291" mass="31413">MSKKVWFITGASRGFGLAIAEAALHRGDFVVATARNPRALDKLVSTSEGRACAVPLDVTDKAAAQQAIARGVEEFWRIDVVVNNAGYADLGSIEETPSDQFRAQIETNLFGVIHVSRAAIPVFRKQQYGRFIQFSTIGGRRPAGPGLAAYTAAKHGVEGFSGVLAAEMKPFGVKVTLIEPGGFRTDWAGSSMKIIEPGEPYRETVGILLSIFNDAAKAGRHPIGDPKKAANIILQVADMEEPPMWLPLGSDAVTMIRQADEWKLAELNKWEALSLSTDADDDAIHPDLSKL</sequence>
<dbReference type="RefSeq" id="WP_021298272.1">
    <property type="nucleotide sequence ID" value="NZ_AURB01000180.1"/>
</dbReference>
<evidence type="ECO:0000256" key="2">
    <source>
        <dbReference type="ARBA" id="ARBA00023002"/>
    </source>
</evidence>
<dbReference type="OrthoDB" id="9775296at2"/>
<dbReference type="GO" id="GO:0016491">
    <property type="term" value="F:oxidoreductase activity"/>
    <property type="evidence" value="ECO:0007669"/>
    <property type="project" value="UniProtKB-KW"/>
</dbReference>
<protein>
    <submittedName>
        <fullName evidence="5">SDR family NAD(P)-dependent oxidoreductase</fullName>
    </submittedName>
</protein>
<dbReference type="Gene3D" id="3.40.50.720">
    <property type="entry name" value="NAD(P)-binding Rossmann-like Domain"/>
    <property type="match status" value="1"/>
</dbReference>
<dbReference type="PANTHER" id="PTHR43976">
    <property type="entry name" value="SHORT CHAIN DEHYDROGENASE"/>
    <property type="match status" value="1"/>
</dbReference>
<dbReference type="STRING" id="1356854.N007_15515"/>
<dbReference type="EMBL" id="CP080467">
    <property type="protein sequence ID" value="UNO48137.1"/>
    <property type="molecule type" value="Genomic_DNA"/>
</dbReference>
<dbReference type="InterPro" id="IPR020904">
    <property type="entry name" value="Sc_DH/Rdtase_CS"/>
</dbReference>
<dbReference type="PROSITE" id="PS00061">
    <property type="entry name" value="ADH_SHORT"/>
    <property type="match status" value="1"/>
</dbReference>
<keyword evidence="6" id="KW-1185">Reference proteome</keyword>
<dbReference type="SUPFAM" id="SSF51735">
    <property type="entry name" value="NAD(P)-binding Rossmann-fold domains"/>
    <property type="match status" value="1"/>
</dbReference>
<feature type="domain" description="Ketoreductase" evidence="4">
    <location>
        <begin position="4"/>
        <end position="181"/>
    </location>
</feature>
<dbReference type="AlphaFoldDB" id="T0CXQ2"/>
<evidence type="ECO:0000313" key="6">
    <source>
        <dbReference type="Proteomes" id="UP000829401"/>
    </source>
</evidence>
<dbReference type="eggNOG" id="COG4221">
    <property type="taxonomic scope" value="Bacteria"/>
</dbReference>